<feature type="transmembrane region" description="Helical" evidence="8">
    <location>
        <begin position="193"/>
        <end position="215"/>
    </location>
</feature>
<dbReference type="PRINTS" id="PR01437">
    <property type="entry name" value="NUOXDRDTASE4"/>
</dbReference>
<dbReference type="GO" id="GO:0042773">
    <property type="term" value="P:ATP synthesis coupled electron transport"/>
    <property type="evidence" value="ECO:0007669"/>
    <property type="project" value="InterPro"/>
</dbReference>
<feature type="transmembrane region" description="Helical" evidence="8">
    <location>
        <begin position="257"/>
        <end position="277"/>
    </location>
</feature>
<dbReference type="EMBL" id="FOEG01000001">
    <property type="protein sequence ID" value="SEO45100.1"/>
    <property type="molecule type" value="Genomic_DNA"/>
</dbReference>
<dbReference type="PANTHER" id="PTHR42703">
    <property type="entry name" value="NADH DEHYDROGENASE"/>
    <property type="match status" value="1"/>
</dbReference>
<feature type="transmembrane region" description="Helical" evidence="8">
    <location>
        <begin position="227"/>
        <end position="245"/>
    </location>
</feature>
<evidence type="ECO:0000256" key="6">
    <source>
        <dbReference type="ARBA" id="ARBA00023136"/>
    </source>
</evidence>
<feature type="transmembrane region" description="Helical" evidence="8">
    <location>
        <begin position="64"/>
        <end position="86"/>
    </location>
</feature>
<proteinExistence type="inferred from homology"/>
<accession>A0A1H8PT21</accession>
<dbReference type="InterPro" id="IPR050586">
    <property type="entry name" value="CPA3_Na-H_Antiporter_D"/>
</dbReference>
<dbReference type="InterPro" id="IPR003918">
    <property type="entry name" value="NADH_UbQ_OxRdtase"/>
</dbReference>
<evidence type="ECO:0000313" key="11">
    <source>
        <dbReference type="Proteomes" id="UP000199657"/>
    </source>
</evidence>
<comment type="subcellular location">
    <subcellularLocation>
        <location evidence="1">Cell membrane</location>
        <topology evidence="1">Multi-pass membrane protein</topology>
    </subcellularLocation>
    <subcellularLocation>
        <location evidence="7">Membrane</location>
        <topology evidence="7">Multi-pass membrane protein</topology>
    </subcellularLocation>
</comment>
<gene>
    <name evidence="10" type="ORF">SAMN04488052_101141</name>
</gene>
<evidence type="ECO:0000256" key="8">
    <source>
        <dbReference type="SAM" id="Phobius"/>
    </source>
</evidence>
<feature type="transmembrane region" description="Helical" evidence="8">
    <location>
        <begin position="415"/>
        <end position="433"/>
    </location>
</feature>
<dbReference type="GO" id="GO:0005886">
    <property type="term" value="C:plasma membrane"/>
    <property type="evidence" value="ECO:0007669"/>
    <property type="project" value="UniProtKB-SubCell"/>
</dbReference>
<feature type="transmembrane region" description="Helical" evidence="8">
    <location>
        <begin position="453"/>
        <end position="470"/>
    </location>
</feature>
<feature type="transmembrane region" description="Helical" evidence="8">
    <location>
        <begin position="345"/>
        <end position="367"/>
    </location>
</feature>
<dbReference type="PANTHER" id="PTHR42703:SF1">
    <property type="entry name" value="NA(+)_H(+) ANTIPORTER SUBUNIT D1"/>
    <property type="match status" value="1"/>
</dbReference>
<feature type="transmembrane region" description="Helical" evidence="8">
    <location>
        <begin position="284"/>
        <end position="306"/>
    </location>
</feature>
<evidence type="ECO:0000256" key="5">
    <source>
        <dbReference type="ARBA" id="ARBA00022989"/>
    </source>
</evidence>
<keyword evidence="11" id="KW-1185">Reference proteome</keyword>
<evidence type="ECO:0000313" key="10">
    <source>
        <dbReference type="EMBL" id="SEO45100.1"/>
    </source>
</evidence>
<dbReference type="STRING" id="406100.SAMN04488052_101141"/>
<feature type="transmembrane region" description="Helical" evidence="8">
    <location>
        <begin position="312"/>
        <end position="333"/>
    </location>
</feature>
<keyword evidence="6 8" id="KW-0472">Membrane</keyword>
<reference evidence="10 11" key="1">
    <citation type="submission" date="2016-10" db="EMBL/GenBank/DDBJ databases">
        <authorList>
            <person name="de Groot N.N."/>
        </authorList>
    </citation>
    <scope>NUCLEOTIDE SEQUENCE [LARGE SCALE GENOMIC DNA]</scope>
    <source>
        <strain evidence="10 11">CGMCC 1.6291</strain>
    </source>
</reference>
<dbReference type="RefSeq" id="WP_091639055.1">
    <property type="nucleotide sequence ID" value="NZ_FOEG01000001.1"/>
</dbReference>
<dbReference type="GO" id="GO:0016829">
    <property type="term" value="F:lyase activity"/>
    <property type="evidence" value="ECO:0007669"/>
    <property type="project" value="UniProtKB-KW"/>
</dbReference>
<feature type="transmembrane region" description="Helical" evidence="8">
    <location>
        <begin position="150"/>
        <end position="173"/>
    </location>
</feature>
<dbReference type="GO" id="GO:0008137">
    <property type="term" value="F:NADH dehydrogenase (ubiquinone) activity"/>
    <property type="evidence" value="ECO:0007669"/>
    <property type="project" value="InterPro"/>
</dbReference>
<keyword evidence="5 8" id="KW-1133">Transmembrane helix</keyword>
<keyword evidence="4 7" id="KW-0812">Transmembrane</keyword>
<organism evidence="10 11">
    <name type="scientific">Aquisalimonas asiatica</name>
    <dbReference type="NCBI Taxonomy" id="406100"/>
    <lineage>
        <taxon>Bacteria</taxon>
        <taxon>Pseudomonadati</taxon>
        <taxon>Pseudomonadota</taxon>
        <taxon>Gammaproteobacteria</taxon>
        <taxon>Chromatiales</taxon>
        <taxon>Ectothiorhodospiraceae</taxon>
        <taxon>Aquisalimonas</taxon>
    </lineage>
</organism>
<evidence type="ECO:0000256" key="1">
    <source>
        <dbReference type="ARBA" id="ARBA00004651"/>
    </source>
</evidence>
<keyword evidence="3" id="KW-1003">Cell membrane</keyword>
<feature type="transmembrane region" description="Helical" evidence="8">
    <location>
        <begin position="379"/>
        <end position="403"/>
    </location>
</feature>
<feature type="transmembrane region" description="Helical" evidence="8">
    <location>
        <begin position="530"/>
        <end position="551"/>
    </location>
</feature>
<evidence type="ECO:0000259" key="9">
    <source>
        <dbReference type="Pfam" id="PF00361"/>
    </source>
</evidence>
<sequence length="557" mass="57640">MSMVLLLIPALPALLALGALSGHLGGRGVPASVTLTAALAGGFAIVGADPVHLDWLLLGTTLGLGSTAQALLGAAAILWTAAAIAARRLFDGDTGPRFGMCFLLTFAGNLGVIVVQDLAGFYLAFAVMTFAAYGLVVHDESREAVRAGRIYLILSIAGEALLLGGIFMLAAEVGNPAASAIPAAYEELTQPQVVGGLLLAGFAVKMGIAPLHVWLPLAHPAAPVPASAVLSGIIVKGGLLGWLQFVPAGDPALALPGNALTALGLVSAFGAALIGCFQSRAKTVLAYSTISQMGLLAVPVGLLVAGHGDAGLLLPAITLFALHHALNKGALFLAMDQIKHGRRAVALITALPAIALVGVPVASGLIAKGAVKSALPEPFALALTLTAITTALLLIRFLCLIWPGRNASPRALEPVPFLIWLVVVLLGQALPWLYANADDRAYALAPGTLWDGLWPVAIAVVVAGLASEVLKRWPSLPEGDVVSPVERGLRRLYRGVVRRHRQLGDRLRPNRERLAALPAHRLPQHIPEPGIPWVGALILVMTLVLALLYGIPVGVLS</sequence>
<dbReference type="InterPro" id="IPR001750">
    <property type="entry name" value="ND/Mrp_TM"/>
</dbReference>
<name>A0A1H8PT21_9GAMM</name>
<feature type="domain" description="NADH:quinone oxidoreductase/Mrp antiporter transmembrane" evidence="9">
    <location>
        <begin position="116"/>
        <end position="351"/>
    </location>
</feature>
<dbReference type="AlphaFoldDB" id="A0A1H8PT21"/>
<feature type="transmembrane region" description="Helical" evidence="8">
    <location>
        <begin position="98"/>
        <end position="115"/>
    </location>
</feature>
<dbReference type="Proteomes" id="UP000199657">
    <property type="component" value="Unassembled WGS sequence"/>
</dbReference>
<protein>
    <submittedName>
        <fullName evidence="10">Formate hydrogenlyase subunit 3/Multisubunit Na+/H+ antiporter, MnhD subunit</fullName>
    </submittedName>
</protein>
<evidence type="ECO:0000256" key="2">
    <source>
        <dbReference type="ARBA" id="ARBA00005346"/>
    </source>
</evidence>
<evidence type="ECO:0000256" key="7">
    <source>
        <dbReference type="RuleBase" id="RU000320"/>
    </source>
</evidence>
<feature type="transmembrane region" description="Helical" evidence="8">
    <location>
        <begin position="121"/>
        <end position="138"/>
    </location>
</feature>
<evidence type="ECO:0000256" key="4">
    <source>
        <dbReference type="ARBA" id="ARBA00022692"/>
    </source>
</evidence>
<comment type="similarity">
    <text evidence="2">Belongs to the CPA3 antiporters (TC 2.A.63) subunit D family.</text>
</comment>
<dbReference type="OrthoDB" id="9768329at2"/>
<evidence type="ECO:0000256" key="3">
    <source>
        <dbReference type="ARBA" id="ARBA00022475"/>
    </source>
</evidence>
<keyword evidence="10" id="KW-0456">Lyase</keyword>
<dbReference type="Pfam" id="PF00361">
    <property type="entry name" value="Proton_antipo_M"/>
    <property type="match status" value="1"/>
</dbReference>